<proteinExistence type="predicted"/>
<comment type="caution">
    <text evidence="3">The sequence shown here is derived from an EMBL/GenBank/DDBJ whole genome shotgun (WGS) entry which is preliminary data.</text>
</comment>
<dbReference type="InterPro" id="IPR000182">
    <property type="entry name" value="GNAT_dom"/>
</dbReference>
<organism evidence="3 4">
    <name type="scientific">Galdieria yellowstonensis</name>
    <dbReference type="NCBI Taxonomy" id="3028027"/>
    <lineage>
        <taxon>Eukaryota</taxon>
        <taxon>Rhodophyta</taxon>
        <taxon>Bangiophyceae</taxon>
        <taxon>Galdieriales</taxon>
        <taxon>Galdieriaceae</taxon>
        <taxon>Galdieria</taxon>
    </lineage>
</organism>
<dbReference type="InterPro" id="IPR050769">
    <property type="entry name" value="NAT_camello-type"/>
</dbReference>
<dbReference type="GO" id="GO:0008080">
    <property type="term" value="F:N-acetyltransferase activity"/>
    <property type="evidence" value="ECO:0007669"/>
    <property type="project" value="InterPro"/>
</dbReference>
<dbReference type="PANTHER" id="PTHR13947">
    <property type="entry name" value="GNAT FAMILY N-ACETYLTRANSFERASE"/>
    <property type="match status" value="1"/>
</dbReference>
<dbReference type="Proteomes" id="UP001300502">
    <property type="component" value="Unassembled WGS sequence"/>
</dbReference>
<dbReference type="CDD" id="cd04301">
    <property type="entry name" value="NAT_SF"/>
    <property type="match status" value="1"/>
</dbReference>
<dbReference type="InterPro" id="IPR016181">
    <property type="entry name" value="Acyl_CoA_acyltransferase"/>
</dbReference>
<keyword evidence="1" id="KW-0808">Transferase</keyword>
<dbReference type="AlphaFoldDB" id="A0AAV9I6R1"/>
<evidence type="ECO:0000313" key="3">
    <source>
        <dbReference type="EMBL" id="KAK4522231.1"/>
    </source>
</evidence>
<dbReference type="EMBL" id="JANCYU010000002">
    <property type="protein sequence ID" value="KAK4522231.1"/>
    <property type="molecule type" value="Genomic_DNA"/>
</dbReference>
<evidence type="ECO:0000259" key="2">
    <source>
        <dbReference type="PROSITE" id="PS51186"/>
    </source>
</evidence>
<keyword evidence="4" id="KW-1185">Reference proteome</keyword>
<dbReference type="SUPFAM" id="SSF55729">
    <property type="entry name" value="Acyl-CoA N-acyltransferases (Nat)"/>
    <property type="match status" value="1"/>
</dbReference>
<evidence type="ECO:0000313" key="4">
    <source>
        <dbReference type="Proteomes" id="UP001300502"/>
    </source>
</evidence>
<name>A0AAV9I6R1_9RHOD</name>
<accession>A0AAV9I6R1</accession>
<dbReference type="Pfam" id="PF00583">
    <property type="entry name" value="Acetyltransf_1"/>
    <property type="match status" value="1"/>
</dbReference>
<sequence>MFVQSVSPFPGKPLGLRCCNIQQKKYWIKQRYNNIVVFQVICAANSKQSLYRIRPLQRQEIVEFTNICNQCFHTHPPWKLLLRPIFFLETFLGLLLLMNRKESQDDSLDQVLVAQEETTGKYPFLGRLVGVVQLSTIPQGSQVFQAFSKEQQDDDERIPYIYNLAVLPFARRRGIGRSLLQKCEEIVREEWKYGKIGLHSIVGNEVAERLYQSLGYTKKGCDPFWVTFLWIARRNYWEKELH</sequence>
<protein>
    <recommendedName>
        <fullName evidence="2">N-acetyltransferase domain-containing protein</fullName>
    </recommendedName>
</protein>
<feature type="domain" description="N-acetyltransferase" evidence="2">
    <location>
        <begin position="51"/>
        <end position="235"/>
    </location>
</feature>
<reference evidence="3 4" key="1">
    <citation type="submission" date="2022-07" db="EMBL/GenBank/DDBJ databases">
        <title>Genome-wide signatures of adaptation to extreme environments.</title>
        <authorList>
            <person name="Cho C.H."/>
            <person name="Yoon H.S."/>
        </authorList>
    </citation>
    <scope>NUCLEOTIDE SEQUENCE [LARGE SCALE GENOMIC DNA]</scope>
    <source>
        <strain evidence="3 4">108.79 E11</strain>
    </source>
</reference>
<dbReference type="PROSITE" id="PS51186">
    <property type="entry name" value="GNAT"/>
    <property type="match status" value="1"/>
</dbReference>
<evidence type="ECO:0000256" key="1">
    <source>
        <dbReference type="ARBA" id="ARBA00022679"/>
    </source>
</evidence>
<gene>
    <name evidence="3" type="ORF">GAYE_HPEPCTG121G0110</name>
</gene>
<dbReference type="Gene3D" id="3.40.630.30">
    <property type="match status" value="1"/>
</dbReference>
<dbReference type="PANTHER" id="PTHR13947:SF37">
    <property type="entry name" value="LD18367P"/>
    <property type="match status" value="1"/>
</dbReference>